<dbReference type="PANTHER" id="PTHR24321:SF12">
    <property type="entry name" value="SHORT-CHAIN DEHYDROGENASE_REDUCTASE FAMILY, PUTATIVE (AFU_ORTHOLOGUE AFUA_5G14340)-RELATED"/>
    <property type="match status" value="1"/>
</dbReference>
<dbReference type="FunFam" id="3.40.50.720:FF:000084">
    <property type="entry name" value="Short-chain dehydrogenase reductase"/>
    <property type="match status" value="1"/>
</dbReference>
<evidence type="ECO:0000256" key="3">
    <source>
        <dbReference type="ARBA" id="ARBA00023002"/>
    </source>
</evidence>
<reference evidence="4 5" key="1">
    <citation type="journal article" date="2018" name="Sci. Rep.">
        <title>Comparative genomics provides insights into the lifestyle and reveals functional heterogeneity of dark septate endophytic fungi.</title>
        <authorList>
            <person name="Knapp D.G."/>
            <person name="Nemeth J.B."/>
            <person name="Barry K."/>
            <person name="Hainaut M."/>
            <person name="Henrissat B."/>
            <person name="Johnson J."/>
            <person name="Kuo A."/>
            <person name="Lim J.H.P."/>
            <person name="Lipzen A."/>
            <person name="Nolan M."/>
            <person name="Ohm R.A."/>
            <person name="Tamas L."/>
            <person name="Grigoriev I.V."/>
            <person name="Spatafora J.W."/>
            <person name="Nagy L.G."/>
            <person name="Kovacs G.M."/>
        </authorList>
    </citation>
    <scope>NUCLEOTIDE SEQUENCE [LARGE SCALE GENOMIC DNA]</scope>
    <source>
        <strain evidence="4 5">DSE2036</strain>
    </source>
</reference>
<accession>A0A2V1DH25</accession>
<dbReference type="SUPFAM" id="SSF51735">
    <property type="entry name" value="NAD(P)-binding Rossmann-fold domains"/>
    <property type="match status" value="1"/>
</dbReference>
<dbReference type="InterPro" id="IPR002347">
    <property type="entry name" value="SDR_fam"/>
</dbReference>
<feature type="non-terminal residue" evidence="4">
    <location>
        <position position="1"/>
    </location>
</feature>
<dbReference type="EMBL" id="KZ805451">
    <property type="protein sequence ID" value="PVH96913.1"/>
    <property type="molecule type" value="Genomic_DNA"/>
</dbReference>
<proteinExistence type="inferred from homology"/>
<gene>
    <name evidence="4" type="ORF">DM02DRAFT_534304</name>
</gene>
<evidence type="ECO:0000313" key="5">
    <source>
        <dbReference type="Proteomes" id="UP000244855"/>
    </source>
</evidence>
<dbReference type="PANTHER" id="PTHR24321">
    <property type="entry name" value="DEHYDROGENASES, SHORT CHAIN"/>
    <property type="match status" value="1"/>
</dbReference>
<comment type="similarity">
    <text evidence="1">Belongs to the short-chain dehydrogenases/reductases (SDR) family.</text>
</comment>
<keyword evidence="5" id="KW-1185">Reference proteome</keyword>
<dbReference type="PRINTS" id="PR00081">
    <property type="entry name" value="GDHRDH"/>
</dbReference>
<organism evidence="4 5">
    <name type="scientific">Periconia macrospinosa</name>
    <dbReference type="NCBI Taxonomy" id="97972"/>
    <lineage>
        <taxon>Eukaryota</taxon>
        <taxon>Fungi</taxon>
        <taxon>Dikarya</taxon>
        <taxon>Ascomycota</taxon>
        <taxon>Pezizomycotina</taxon>
        <taxon>Dothideomycetes</taxon>
        <taxon>Pleosporomycetidae</taxon>
        <taxon>Pleosporales</taxon>
        <taxon>Massarineae</taxon>
        <taxon>Periconiaceae</taxon>
        <taxon>Periconia</taxon>
    </lineage>
</organism>
<dbReference type="Pfam" id="PF13561">
    <property type="entry name" value="adh_short_C2"/>
    <property type="match status" value="1"/>
</dbReference>
<evidence type="ECO:0000313" key="4">
    <source>
        <dbReference type="EMBL" id="PVH96913.1"/>
    </source>
</evidence>
<dbReference type="AlphaFoldDB" id="A0A2V1DH25"/>
<evidence type="ECO:0000256" key="2">
    <source>
        <dbReference type="ARBA" id="ARBA00022857"/>
    </source>
</evidence>
<keyword evidence="3" id="KW-0560">Oxidoreductase</keyword>
<dbReference type="Gene3D" id="3.40.50.720">
    <property type="entry name" value="NAD(P)-binding Rossmann-like Domain"/>
    <property type="match status" value="1"/>
</dbReference>
<dbReference type="OrthoDB" id="5840532at2759"/>
<sequence>GTGGIGKETGFTFAEAGAAGVLFADVSADVAAQTAEESKKLATNPAYKALSIEVDVSNSESVQKMVDLAAKEFSRIDYCINAAGVDVAEYVSVTETSEADYDRVMDINAKGAFLVSRAVAKLMKEQEPKTVTLPRHGTRDLGRGSIVNVASAASHGVVPAKLPYCASKHALLGITRACAMDLKGFGIRVNQVSPVWVKTSIFEEECRRVPPIPDVIQKIIPAQRPMAPDEVASAIQFLCGPSSVFIHGTGLLMDAGMLLGPVFA</sequence>
<keyword evidence="2" id="KW-0521">NADP</keyword>
<dbReference type="PRINTS" id="PR00080">
    <property type="entry name" value="SDRFAMILY"/>
</dbReference>
<dbReference type="GO" id="GO:0016491">
    <property type="term" value="F:oxidoreductase activity"/>
    <property type="evidence" value="ECO:0007669"/>
    <property type="project" value="UniProtKB-KW"/>
</dbReference>
<dbReference type="STRING" id="97972.A0A2V1DH25"/>
<dbReference type="InterPro" id="IPR036291">
    <property type="entry name" value="NAD(P)-bd_dom_sf"/>
</dbReference>
<name>A0A2V1DH25_9PLEO</name>
<evidence type="ECO:0000256" key="1">
    <source>
        <dbReference type="ARBA" id="ARBA00006484"/>
    </source>
</evidence>
<dbReference type="Proteomes" id="UP000244855">
    <property type="component" value="Unassembled WGS sequence"/>
</dbReference>
<dbReference type="CDD" id="cd05233">
    <property type="entry name" value="SDR_c"/>
    <property type="match status" value="1"/>
</dbReference>
<protein>
    <submittedName>
        <fullName evidence="4">NAD(P)-binding protein</fullName>
    </submittedName>
</protein>